<dbReference type="EMBL" id="JAWJBA010001170">
    <property type="protein sequence ID" value="MDV2687758.1"/>
    <property type="molecule type" value="Genomic_DNA"/>
</dbReference>
<dbReference type="PANTHER" id="PTHR42905">
    <property type="entry name" value="PHOSPHOENOLPYRUVATE CARBOXYLASE"/>
    <property type="match status" value="1"/>
</dbReference>
<dbReference type="GO" id="GO:0016829">
    <property type="term" value="F:lyase activity"/>
    <property type="evidence" value="ECO:0007669"/>
    <property type="project" value="UniProtKB-KW"/>
</dbReference>
<dbReference type="InterPro" id="IPR040442">
    <property type="entry name" value="Pyrv_kinase-like_dom_sf"/>
</dbReference>
<dbReference type="RefSeq" id="WP_317124564.1">
    <property type="nucleotide sequence ID" value="NZ_JAWJBA010001170.1"/>
</dbReference>
<dbReference type="Gene3D" id="3.20.20.60">
    <property type="entry name" value="Phosphoenolpyruvate-binding domains"/>
    <property type="match status" value="1"/>
</dbReference>
<dbReference type="Pfam" id="PF13714">
    <property type="entry name" value="PEP_mutase"/>
    <property type="match status" value="1"/>
</dbReference>
<proteinExistence type="predicted"/>
<sequence>QKIKVIKEVAPTLIVIARTDAVTVVGIESAIARANQYLTAGADAIFPEAIESTKDFLKIKQMVNAPLLANMTEFGK</sequence>
<feature type="non-terminal residue" evidence="1">
    <location>
        <position position="1"/>
    </location>
</feature>
<keyword evidence="2" id="KW-1185">Reference proteome</keyword>
<accession>A0ABU3XIN0</accession>
<protein>
    <submittedName>
        <fullName evidence="1">Isocitrate lyase/phosphoenolpyruvate mutase family protein</fullName>
    </submittedName>
</protein>
<dbReference type="SUPFAM" id="SSF51621">
    <property type="entry name" value="Phosphoenolpyruvate/pyruvate domain"/>
    <property type="match status" value="1"/>
</dbReference>
<name>A0ABU3XIN0_9BACI</name>
<feature type="non-terminal residue" evidence="1">
    <location>
        <position position="76"/>
    </location>
</feature>
<dbReference type="Proteomes" id="UP001287282">
    <property type="component" value="Unassembled WGS sequence"/>
</dbReference>
<comment type="caution">
    <text evidence="1">The sequence shown here is derived from an EMBL/GenBank/DDBJ whole genome shotgun (WGS) entry which is preliminary data.</text>
</comment>
<keyword evidence="1" id="KW-0456">Lyase</keyword>
<reference evidence="1 2" key="1">
    <citation type="submission" date="2023-10" db="EMBL/GenBank/DDBJ databases">
        <title>Screening of Alkalihalobacillus lindianensis BZ-TG-R113 and Its Alleviation of Salt Stress on Rapeseed Growth.</title>
        <authorList>
            <person name="Zhao B."/>
            <person name="Guo T."/>
        </authorList>
    </citation>
    <scope>NUCLEOTIDE SEQUENCE [LARGE SCALE GENOMIC DNA]</scope>
    <source>
        <strain evidence="1 2">BZ-TG-R113</strain>
    </source>
</reference>
<evidence type="ECO:0000313" key="2">
    <source>
        <dbReference type="Proteomes" id="UP001287282"/>
    </source>
</evidence>
<gene>
    <name evidence="1" type="ORF">RYX56_25755</name>
</gene>
<organism evidence="1 2">
    <name type="scientific">Alkalihalophilus lindianensis</name>
    <dbReference type="NCBI Taxonomy" id="1630542"/>
    <lineage>
        <taxon>Bacteria</taxon>
        <taxon>Bacillati</taxon>
        <taxon>Bacillota</taxon>
        <taxon>Bacilli</taxon>
        <taxon>Bacillales</taxon>
        <taxon>Bacillaceae</taxon>
        <taxon>Alkalihalophilus</taxon>
    </lineage>
</organism>
<dbReference type="InterPro" id="IPR015813">
    <property type="entry name" value="Pyrv/PenolPyrv_kinase-like_dom"/>
</dbReference>
<evidence type="ECO:0000313" key="1">
    <source>
        <dbReference type="EMBL" id="MDV2687758.1"/>
    </source>
</evidence>
<dbReference type="PANTHER" id="PTHR42905:SF5">
    <property type="entry name" value="CARBOXYVINYL-CARBOXYPHOSPHONATE PHOSPHORYLMUTASE, CHLOROPLASTIC"/>
    <property type="match status" value="1"/>
</dbReference>